<dbReference type="PROSITE" id="PS51372">
    <property type="entry name" value="PRD_2"/>
    <property type="match status" value="1"/>
</dbReference>
<sequence>MMTVLDPPSVLSNPQRRCQALLMLYLPGHTITAEYIGMINNVDVSTARQDIVEAGEEIERYHRLAIATQADGSYRIEGTTLDLRLCLLHWLRRALRLCPQFVANHFTPAIKTQLKQLKIARTLYDETNLQALVNRCARSLQREFEYRDGQFLRLYLQYCLLQHHQGVSPQFTLLQSAWTQSTDEYQMAADIVRHWQRRVMQTPNPGEQHFLALLFMLLKIPNPHDEGRQQDQPLHLAVAHLVERFQQIAGCRFTDERGLHNQLYIHLAQALNRCVFAIGIDHHLPEEIHRLYPRLIRTTRSALADFETRYALRFSDDEAALIAVIFGAGLMQESELHEKQVVLLTGDNPALEQEIEQQLRELTLLPLNVKYLAAHIFQKEGAPKDSTLVISPYAIVLPLFSPPLIHAEQSLSEHQQQRICQILET</sequence>
<proteinExistence type="predicted"/>
<feature type="domain" description="PRD" evidence="2">
    <location>
        <begin position="229"/>
        <end position="336"/>
    </location>
</feature>
<evidence type="ECO:0000259" key="2">
    <source>
        <dbReference type="PROSITE" id="PS51372"/>
    </source>
</evidence>
<comment type="caution">
    <text evidence="3">The sequence shown here is derived from an EMBL/GenBank/DDBJ whole genome shotgun (WGS) entry which is preliminary data.</text>
</comment>
<dbReference type="InterPro" id="IPR050661">
    <property type="entry name" value="BglG_antiterminators"/>
</dbReference>
<dbReference type="NCBIfam" id="NF008597">
    <property type="entry name" value="PRK11564.1"/>
    <property type="match status" value="1"/>
</dbReference>
<dbReference type="PANTHER" id="PTHR30185">
    <property type="entry name" value="CRYPTIC BETA-GLUCOSIDE BGL OPERON ANTITERMINATOR"/>
    <property type="match status" value="1"/>
</dbReference>
<dbReference type="RefSeq" id="WP_064543501.1">
    <property type="nucleotide sequence ID" value="NZ_LXEU01000030.1"/>
</dbReference>
<evidence type="ECO:0000313" key="3">
    <source>
        <dbReference type="EMBL" id="OAT55118.1"/>
    </source>
</evidence>
<protein>
    <submittedName>
        <fullName evidence="3">CsiE family stationary phase-inducible protein</fullName>
    </submittedName>
</protein>
<organism evidence="3 4">
    <name type="scientific">Kluyvera georgiana ATCC 51603</name>
    <dbReference type="NCBI Taxonomy" id="1354264"/>
    <lineage>
        <taxon>Bacteria</taxon>
        <taxon>Pseudomonadati</taxon>
        <taxon>Pseudomonadota</taxon>
        <taxon>Gammaproteobacteria</taxon>
        <taxon>Enterobacterales</taxon>
        <taxon>Enterobacteriaceae</taxon>
        <taxon>Kluyvera</taxon>
    </lineage>
</organism>
<evidence type="ECO:0000313" key="4">
    <source>
        <dbReference type="Proteomes" id="UP000078386"/>
    </source>
</evidence>
<gene>
    <name evidence="3" type="ORF">M989_01290</name>
</gene>
<dbReference type="SUPFAM" id="SSF63520">
    <property type="entry name" value="PTS-regulatory domain, PRD"/>
    <property type="match status" value="1"/>
</dbReference>
<dbReference type="Gene3D" id="1.10.1790.10">
    <property type="entry name" value="PRD domain"/>
    <property type="match status" value="1"/>
</dbReference>
<dbReference type="Pfam" id="PF00874">
    <property type="entry name" value="PRD"/>
    <property type="match status" value="2"/>
</dbReference>
<dbReference type="Proteomes" id="UP000078386">
    <property type="component" value="Unassembled WGS sequence"/>
</dbReference>
<dbReference type="InterPro" id="IPR011608">
    <property type="entry name" value="PRD"/>
</dbReference>
<dbReference type="PATRIC" id="fig|1354264.4.peg.1350"/>
<keyword evidence="4" id="KW-1185">Reference proteome</keyword>
<name>A0A1B7K4N7_9ENTR</name>
<evidence type="ECO:0000256" key="1">
    <source>
        <dbReference type="ARBA" id="ARBA00022737"/>
    </source>
</evidence>
<dbReference type="AlphaFoldDB" id="A0A1B7K4N7"/>
<dbReference type="InterPro" id="IPR036634">
    <property type="entry name" value="PRD_sf"/>
</dbReference>
<dbReference type="GO" id="GO:0006355">
    <property type="term" value="P:regulation of DNA-templated transcription"/>
    <property type="evidence" value="ECO:0007669"/>
    <property type="project" value="InterPro"/>
</dbReference>
<dbReference type="PANTHER" id="PTHR30185:SF14">
    <property type="entry name" value="STATIONARY PHASE-INDUCIBLE PROTEIN CSIE-RELATED"/>
    <property type="match status" value="1"/>
</dbReference>
<accession>A0A1B7K4N7</accession>
<reference evidence="3 4" key="1">
    <citation type="submission" date="2016-04" db="EMBL/GenBank/DDBJ databases">
        <title>ATOL: Assembling a taxonomically balanced genome-scale reconstruction of the evolutionary history of the Enterobacteriaceae.</title>
        <authorList>
            <person name="Plunkett G.III."/>
            <person name="Neeno-Eckwall E.C."/>
            <person name="Glasner J.D."/>
            <person name="Perna N.T."/>
        </authorList>
    </citation>
    <scope>NUCLEOTIDE SEQUENCE [LARGE SCALE GENOMIC DNA]</scope>
    <source>
        <strain evidence="3 4">ATCC 51603</strain>
    </source>
</reference>
<dbReference type="EMBL" id="LXEU01000030">
    <property type="protein sequence ID" value="OAT55118.1"/>
    <property type="molecule type" value="Genomic_DNA"/>
</dbReference>
<keyword evidence="1" id="KW-0677">Repeat</keyword>